<proteinExistence type="predicted"/>
<dbReference type="AlphaFoldDB" id="A0A5B7BSN7"/>
<accession>A0A5B7BSN7</accession>
<sequence>MWTHLESISKKFCGHICKAFLRNSWRAHHKLASSTASYKRQVDLCCCDAEFEVKDQVVVHVLFEHLPTSEYGKLWSIQDSQQNNAYVLDLSNNMGISNIFKIEDLALYRGHVDASCNVAAAHLPLAANICNEIEAIVNTNIVSIKVMKTKGT</sequence>
<organism evidence="1">
    <name type="scientific">Davidia involucrata</name>
    <name type="common">Dove tree</name>
    <dbReference type="NCBI Taxonomy" id="16924"/>
    <lineage>
        <taxon>Eukaryota</taxon>
        <taxon>Viridiplantae</taxon>
        <taxon>Streptophyta</taxon>
        <taxon>Embryophyta</taxon>
        <taxon>Tracheophyta</taxon>
        <taxon>Spermatophyta</taxon>
        <taxon>Magnoliopsida</taxon>
        <taxon>eudicotyledons</taxon>
        <taxon>Gunneridae</taxon>
        <taxon>Pentapetalae</taxon>
        <taxon>asterids</taxon>
        <taxon>Cornales</taxon>
        <taxon>Nyssaceae</taxon>
        <taxon>Davidia</taxon>
    </lineage>
</organism>
<protein>
    <submittedName>
        <fullName evidence="1">Uncharacterized protein</fullName>
    </submittedName>
</protein>
<name>A0A5B7BSN7_DAVIN</name>
<evidence type="ECO:0000313" key="1">
    <source>
        <dbReference type="EMBL" id="MPA71819.1"/>
    </source>
</evidence>
<gene>
    <name evidence="1" type="ORF">Din_041260</name>
</gene>
<reference evidence="1" key="1">
    <citation type="submission" date="2019-08" db="EMBL/GenBank/DDBJ databases">
        <title>Reference gene set and small RNA set construction with multiple tissues from Davidia involucrata Baill.</title>
        <authorList>
            <person name="Yang H."/>
            <person name="Zhou C."/>
            <person name="Li G."/>
            <person name="Wang J."/>
            <person name="Gao P."/>
            <person name="Wang M."/>
            <person name="Wang R."/>
            <person name="Zhao Y."/>
        </authorList>
    </citation>
    <scope>NUCLEOTIDE SEQUENCE</scope>
    <source>
        <tissue evidence="1">Mixed with DoveR01_LX</tissue>
    </source>
</reference>
<dbReference type="EMBL" id="GHES01041260">
    <property type="protein sequence ID" value="MPA71819.1"/>
    <property type="molecule type" value="Transcribed_RNA"/>
</dbReference>